<name>A0A830EM62_9EURY</name>
<reference evidence="1" key="1">
    <citation type="journal article" date="2014" name="Int. J. Syst. Evol. Microbiol.">
        <title>Complete genome sequence of Corynebacterium casei LMG S-19264T (=DSM 44701T), isolated from a smear-ripened cheese.</title>
        <authorList>
            <consortium name="US DOE Joint Genome Institute (JGI-PGF)"/>
            <person name="Walter F."/>
            <person name="Albersmeier A."/>
            <person name="Kalinowski J."/>
            <person name="Ruckert C."/>
        </authorList>
    </citation>
    <scope>NUCLEOTIDE SEQUENCE</scope>
    <source>
        <strain evidence="1">JCM 19018</strain>
    </source>
</reference>
<organism evidence="1 2">
    <name type="scientific">Haloarcula sebkhae</name>
    <dbReference type="NCBI Taxonomy" id="932660"/>
    <lineage>
        <taxon>Archaea</taxon>
        <taxon>Methanobacteriati</taxon>
        <taxon>Methanobacteriota</taxon>
        <taxon>Stenosarchaea group</taxon>
        <taxon>Halobacteria</taxon>
        <taxon>Halobacteriales</taxon>
        <taxon>Haloarculaceae</taxon>
        <taxon>Haloarcula</taxon>
    </lineage>
</organism>
<reference evidence="1" key="2">
    <citation type="submission" date="2020-09" db="EMBL/GenBank/DDBJ databases">
        <authorList>
            <person name="Sun Q."/>
            <person name="Ohkuma M."/>
        </authorList>
    </citation>
    <scope>NUCLEOTIDE SEQUENCE</scope>
    <source>
        <strain evidence="1">JCM 19018</strain>
    </source>
</reference>
<proteinExistence type="predicted"/>
<evidence type="ECO:0000313" key="1">
    <source>
        <dbReference type="EMBL" id="GGK58900.1"/>
    </source>
</evidence>
<comment type="caution">
    <text evidence="1">The sequence shown here is derived from an EMBL/GenBank/DDBJ whole genome shotgun (WGS) entry which is preliminary data.</text>
</comment>
<protein>
    <submittedName>
        <fullName evidence="1">Uncharacterized protein</fullName>
    </submittedName>
</protein>
<dbReference type="Proteomes" id="UP000614221">
    <property type="component" value="Unassembled WGS sequence"/>
</dbReference>
<gene>
    <name evidence="1" type="ORF">GCM10009067_09260</name>
</gene>
<accession>A0A830EM62</accession>
<dbReference type="AlphaFoldDB" id="A0A830EM62"/>
<sequence>MVDIGPEKLNFAMLNFYQDVDAYDGPPPNPCVRVAPTVAVRSCRPGTTV</sequence>
<dbReference type="EMBL" id="BMPD01000001">
    <property type="protein sequence ID" value="GGK58900.1"/>
    <property type="molecule type" value="Genomic_DNA"/>
</dbReference>
<dbReference type="RefSeq" id="WP_188975752.1">
    <property type="nucleotide sequence ID" value="NZ_BMPD01000001.1"/>
</dbReference>
<evidence type="ECO:0000313" key="2">
    <source>
        <dbReference type="Proteomes" id="UP000614221"/>
    </source>
</evidence>